<feature type="compositionally biased region" description="Basic and acidic residues" evidence="2">
    <location>
        <begin position="176"/>
        <end position="190"/>
    </location>
</feature>
<evidence type="ECO:0000313" key="4">
    <source>
        <dbReference type="EMBL" id="QHU15826.1"/>
    </source>
</evidence>
<dbReference type="InterPro" id="IPR009071">
    <property type="entry name" value="HMG_box_dom"/>
</dbReference>
<dbReference type="PANTHER" id="PTHR48112">
    <property type="entry name" value="HIGH MOBILITY GROUP PROTEIN DSP1"/>
    <property type="match status" value="1"/>
</dbReference>
<dbReference type="PANTHER" id="PTHR48112:SF32">
    <property type="entry name" value="HIGH MOBILITY GROUP PROTEIN B3"/>
    <property type="match status" value="1"/>
</dbReference>
<organism evidence="4">
    <name type="scientific">viral metagenome</name>
    <dbReference type="NCBI Taxonomy" id="1070528"/>
    <lineage>
        <taxon>unclassified sequences</taxon>
        <taxon>metagenomes</taxon>
        <taxon>organismal metagenomes</taxon>
    </lineage>
</organism>
<sequence length="272" mass="30982">MSSKMIKSMIAALTKAGRMTIDFSAEEDVKFFTPILAKCLKKVKNVDDEKEKIPKAQNSYMEFCKETRSNTDFSDTKDPKEVSRRLGEMWRELGDKEKDVYKQRAIANKERYDEACRARSTSPVSDSEKSDKPKKAKKAKTEEKGEKAKRPLSAYIKFCNANRPEVAKNQTNPQDVSRRLGEMWRGLSDEDKIKWKGDAVEDVEVKEDVEEKKMEDAKPAVEDKKAKKATKTDEPATEDKKAKKATKTDDEPSVEKPVEGEKKVTAKKTSKK</sequence>
<keyword evidence="1" id="KW-0238">DNA-binding</keyword>
<dbReference type="CDD" id="cd00084">
    <property type="entry name" value="HMG-box_SF"/>
    <property type="match status" value="2"/>
</dbReference>
<dbReference type="EMBL" id="MN740868">
    <property type="protein sequence ID" value="QHU15826.1"/>
    <property type="molecule type" value="Genomic_DNA"/>
</dbReference>
<dbReference type="PROSITE" id="PS50118">
    <property type="entry name" value="HMG_BOX_2"/>
    <property type="match status" value="2"/>
</dbReference>
<dbReference type="InterPro" id="IPR036910">
    <property type="entry name" value="HMG_box_dom_sf"/>
</dbReference>
<dbReference type="AlphaFoldDB" id="A0A6C0KFA6"/>
<dbReference type="SMART" id="SM00398">
    <property type="entry name" value="HMG"/>
    <property type="match status" value="2"/>
</dbReference>
<protein>
    <recommendedName>
        <fullName evidence="3">HMG box domain-containing protein</fullName>
    </recommendedName>
</protein>
<reference evidence="4" key="1">
    <citation type="journal article" date="2020" name="Nature">
        <title>Giant virus diversity and host interactions through global metagenomics.</title>
        <authorList>
            <person name="Schulz F."/>
            <person name="Roux S."/>
            <person name="Paez-Espino D."/>
            <person name="Jungbluth S."/>
            <person name="Walsh D.A."/>
            <person name="Denef V.J."/>
            <person name="McMahon K.D."/>
            <person name="Konstantinidis K.T."/>
            <person name="Eloe-Fadrosh E.A."/>
            <person name="Kyrpides N.C."/>
            <person name="Woyke T."/>
        </authorList>
    </citation>
    <scope>NUCLEOTIDE SEQUENCE</scope>
    <source>
        <strain evidence="4">GVMAG-S-3300010158-109</strain>
    </source>
</reference>
<dbReference type="Gene3D" id="1.10.30.10">
    <property type="entry name" value="High mobility group box domain"/>
    <property type="match status" value="2"/>
</dbReference>
<dbReference type="GO" id="GO:0003677">
    <property type="term" value="F:DNA binding"/>
    <property type="evidence" value="ECO:0007669"/>
    <property type="project" value="UniProtKB-KW"/>
</dbReference>
<evidence type="ECO:0000259" key="3">
    <source>
        <dbReference type="PROSITE" id="PS50118"/>
    </source>
</evidence>
<dbReference type="SUPFAM" id="SSF47095">
    <property type="entry name" value="HMG-box"/>
    <property type="match status" value="2"/>
</dbReference>
<feature type="domain" description="HMG box" evidence="3">
    <location>
        <begin position="148"/>
        <end position="213"/>
    </location>
</feature>
<evidence type="ECO:0000256" key="2">
    <source>
        <dbReference type="SAM" id="MobiDB-lite"/>
    </source>
</evidence>
<feature type="compositionally biased region" description="Basic and acidic residues" evidence="2">
    <location>
        <begin position="126"/>
        <end position="149"/>
    </location>
</feature>
<feature type="region of interest" description="Disordered" evidence="2">
    <location>
        <begin position="206"/>
        <end position="272"/>
    </location>
</feature>
<name>A0A6C0KFA6_9ZZZZ</name>
<feature type="domain" description="HMG box" evidence="3">
    <location>
        <begin position="53"/>
        <end position="120"/>
    </location>
</feature>
<dbReference type="Pfam" id="PF00505">
    <property type="entry name" value="HMG_box"/>
    <property type="match status" value="2"/>
</dbReference>
<feature type="region of interest" description="Disordered" evidence="2">
    <location>
        <begin position="112"/>
        <end position="190"/>
    </location>
</feature>
<proteinExistence type="predicted"/>
<evidence type="ECO:0000256" key="1">
    <source>
        <dbReference type="ARBA" id="ARBA00023125"/>
    </source>
</evidence>
<feature type="compositionally biased region" description="Basic and acidic residues" evidence="2">
    <location>
        <begin position="209"/>
        <end position="264"/>
    </location>
</feature>
<dbReference type="InterPro" id="IPR050342">
    <property type="entry name" value="HMGB"/>
</dbReference>
<accession>A0A6C0KFA6</accession>